<dbReference type="Pfam" id="PF02675">
    <property type="entry name" value="AdoMet_dc"/>
    <property type="match status" value="1"/>
</dbReference>
<dbReference type="GO" id="GO:0004014">
    <property type="term" value="F:adenosylmethionine decarboxylase activity"/>
    <property type="evidence" value="ECO:0007669"/>
    <property type="project" value="InterPro"/>
</dbReference>
<comment type="cofactor">
    <cofactor evidence="1">
        <name>pyruvate</name>
        <dbReference type="ChEBI" id="CHEBI:15361"/>
    </cofactor>
</comment>
<dbReference type="InterPro" id="IPR003826">
    <property type="entry name" value="AdoMetDC_fam_prok"/>
</dbReference>
<organism evidence="2">
    <name type="scientific">marine sediment metagenome</name>
    <dbReference type="NCBI Taxonomy" id="412755"/>
    <lineage>
        <taxon>unclassified sequences</taxon>
        <taxon>metagenomes</taxon>
        <taxon>ecological metagenomes</taxon>
    </lineage>
</organism>
<comment type="caution">
    <text evidence="2">The sequence shown here is derived from an EMBL/GenBank/DDBJ whole genome shotgun (WGS) entry which is preliminary data.</text>
</comment>
<protein>
    <submittedName>
        <fullName evidence="2">Uncharacterized protein</fullName>
    </submittedName>
</protein>
<gene>
    <name evidence="2" type="ORF">LCGC14_1389860</name>
</gene>
<dbReference type="EMBL" id="LAZR01008971">
    <property type="protein sequence ID" value="KKM75464.1"/>
    <property type="molecule type" value="Genomic_DNA"/>
</dbReference>
<evidence type="ECO:0000313" key="2">
    <source>
        <dbReference type="EMBL" id="KKM75464.1"/>
    </source>
</evidence>
<name>A0A0F9K089_9ZZZZ</name>
<reference evidence="2" key="1">
    <citation type="journal article" date="2015" name="Nature">
        <title>Complex archaea that bridge the gap between prokaryotes and eukaryotes.</title>
        <authorList>
            <person name="Spang A."/>
            <person name="Saw J.H."/>
            <person name="Jorgensen S.L."/>
            <person name="Zaremba-Niedzwiedzka K."/>
            <person name="Martijn J."/>
            <person name="Lind A.E."/>
            <person name="van Eijk R."/>
            <person name="Schleper C."/>
            <person name="Guy L."/>
            <person name="Ettema T.J."/>
        </authorList>
    </citation>
    <scope>NUCLEOTIDE SEQUENCE</scope>
</reference>
<dbReference type="AlphaFoldDB" id="A0A0F9K089"/>
<accession>A0A0F9K089</accession>
<proteinExistence type="predicted"/>
<dbReference type="GO" id="GO:0008295">
    <property type="term" value="P:spermidine biosynthetic process"/>
    <property type="evidence" value="ECO:0007669"/>
    <property type="project" value="InterPro"/>
</dbReference>
<dbReference type="Gene3D" id="3.60.90.10">
    <property type="entry name" value="S-adenosylmethionine decarboxylase"/>
    <property type="match status" value="1"/>
</dbReference>
<evidence type="ECO:0000256" key="1">
    <source>
        <dbReference type="ARBA" id="ARBA00001928"/>
    </source>
</evidence>
<sequence length="122" mass="13643">MRAFGKCVVIEGLGANHGGPIGDLLVLMWFIEHAIFRTGMTPMEPPRPVASRLPPPRDGWTITQTMEESTTSVHAFPSQGYIRVTMDSCKDFDEKVLGKLLEETFELETVKIHPPTITGFRE</sequence>